<feature type="non-terminal residue" evidence="13">
    <location>
        <position position="1"/>
    </location>
</feature>
<dbReference type="Gene3D" id="3.30.429.10">
    <property type="entry name" value="Macrophage Migration Inhibitory Factor"/>
    <property type="match status" value="1"/>
</dbReference>
<dbReference type="PANTHER" id="PTHR11954">
    <property type="entry name" value="D-DOPACHROME DECARBOXYLASE"/>
    <property type="match status" value="1"/>
</dbReference>
<comment type="catalytic activity">
    <reaction evidence="7">
        <text>L-dopachrome = 5,6-dihydroxyindole-2-carboxylate</text>
        <dbReference type="Rhea" id="RHEA:13041"/>
        <dbReference type="ChEBI" id="CHEBI:16875"/>
        <dbReference type="ChEBI" id="CHEBI:57509"/>
        <dbReference type="EC" id="5.3.3.12"/>
    </reaction>
</comment>
<comment type="similarity">
    <text evidence="2">Belongs to the MIF family.</text>
</comment>
<gene>
    <name evidence="13" type="ORF">ONB1V03_LOCUS23703</name>
</gene>
<evidence type="ECO:0000256" key="5">
    <source>
        <dbReference type="ARBA" id="ARBA00023235"/>
    </source>
</evidence>
<dbReference type="EC" id="5.3.3.12" evidence="8"/>
<evidence type="ECO:0000256" key="1">
    <source>
        <dbReference type="ARBA" id="ARBA00004613"/>
    </source>
</evidence>
<keyword evidence="4" id="KW-0964">Secreted</keyword>
<dbReference type="GO" id="GO:0050178">
    <property type="term" value="F:phenylpyruvate tautomerase activity"/>
    <property type="evidence" value="ECO:0007669"/>
    <property type="project" value="UniProtKB-EC"/>
</dbReference>
<evidence type="ECO:0000256" key="10">
    <source>
        <dbReference type="ARBA" id="ARBA00041631"/>
    </source>
</evidence>
<dbReference type="InterPro" id="IPR001398">
    <property type="entry name" value="Macrophage_inhib_fac"/>
</dbReference>
<proteinExistence type="inferred from homology"/>
<sequence length="126" mass="13612">VRQLPPEVMPLFKLQTNVPSTKIPANFLESTVEVVAKTLGKPKSYVVATVLPDQLMNWGGVDGPCGMVSVESIGALGRDVNKKHSKVISDHLLKTLGIPADKCYINFVDLNKANVGYSGTTFDDLL</sequence>
<dbReference type="OrthoDB" id="255819at2759"/>
<reference evidence="13" key="1">
    <citation type="submission" date="2020-11" db="EMBL/GenBank/DDBJ databases">
        <authorList>
            <person name="Tran Van P."/>
        </authorList>
    </citation>
    <scope>NUCLEOTIDE SEQUENCE</scope>
</reference>
<dbReference type="GO" id="GO:0005125">
    <property type="term" value="F:cytokine activity"/>
    <property type="evidence" value="ECO:0007669"/>
    <property type="project" value="UniProtKB-KW"/>
</dbReference>
<dbReference type="InterPro" id="IPR014347">
    <property type="entry name" value="Tautomerase/MIF_sf"/>
</dbReference>
<dbReference type="EMBL" id="CAJPVJ010062279">
    <property type="protein sequence ID" value="CAG2184283.1"/>
    <property type="molecule type" value="Genomic_DNA"/>
</dbReference>
<keyword evidence="5" id="KW-0413">Isomerase</keyword>
<organism evidence="13">
    <name type="scientific">Oppiella nova</name>
    <dbReference type="NCBI Taxonomy" id="334625"/>
    <lineage>
        <taxon>Eukaryota</taxon>
        <taxon>Metazoa</taxon>
        <taxon>Ecdysozoa</taxon>
        <taxon>Arthropoda</taxon>
        <taxon>Chelicerata</taxon>
        <taxon>Arachnida</taxon>
        <taxon>Acari</taxon>
        <taxon>Acariformes</taxon>
        <taxon>Sarcoptiformes</taxon>
        <taxon>Oribatida</taxon>
        <taxon>Brachypylina</taxon>
        <taxon>Oppioidea</taxon>
        <taxon>Oppiidae</taxon>
        <taxon>Oppiella</taxon>
    </lineage>
</organism>
<name>A0A7R9R3G5_9ACAR</name>
<keyword evidence="14" id="KW-1185">Reference proteome</keyword>
<evidence type="ECO:0000256" key="8">
    <source>
        <dbReference type="ARBA" id="ARBA00038932"/>
    </source>
</evidence>
<comment type="subcellular location">
    <subcellularLocation>
        <location evidence="1">Secreted</location>
    </subcellularLocation>
</comment>
<evidence type="ECO:0000256" key="12">
    <source>
        <dbReference type="ARBA" id="ARBA00042730"/>
    </source>
</evidence>
<dbReference type="GO" id="GO:0005615">
    <property type="term" value="C:extracellular space"/>
    <property type="evidence" value="ECO:0007669"/>
    <property type="project" value="UniProtKB-KW"/>
</dbReference>
<dbReference type="Proteomes" id="UP000728032">
    <property type="component" value="Unassembled WGS sequence"/>
</dbReference>
<evidence type="ECO:0000256" key="7">
    <source>
        <dbReference type="ARBA" id="ARBA00036823"/>
    </source>
</evidence>
<keyword evidence="3" id="KW-0202">Cytokine</keyword>
<evidence type="ECO:0000256" key="11">
    <source>
        <dbReference type="ARBA" id="ARBA00041912"/>
    </source>
</evidence>
<evidence type="ECO:0000256" key="6">
    <source>
        <dbReference type="ARBA" id="ARBA00036735"/>
    </source>
</evidence>
<evidence type="ECO:0000256" key="4">
    <source>
        <dbReference type="ARBA" id="ARBA00022525"/>
    </source>
</evidence>
<accession>A0A7R9R3G5</accession>
<protein>
    <recommendedName>
        <fullName evidence="12">L-dopachrome isomerase</fullName>
        <ecNumber evidence="9">5.3.2.1</ecNumber>
        <ecNumber evidence="8">5.3.3.12</ecNumber>
    </recommendedName>
    <alternativeName>
        <fullName evidence="10">L-dopachrome tautomerase</fullName>
    </alternativeName>
    <alternativeName>
        <fullName evidence="11">Phenylpyruvate tautomerase</fullName>
    </alternativeName>
</protein>
<evidence type="ECO:0000256" key="2">
    <source>
        <dbReference type="ARBA" id="ARBA00005851"/>
    </source>
</evidence>
<evidence type="ECO:0000313" key="13">
    <source>
        <dbReference type="EMBL" id="CAD7668834.1"/>
    </source>
</evidence>
<dbReference type="GO" id="GO:0004167">
    <property type="term" value="F:dopachrome isomerase activity"/>
    <property type="evidence" value="ECO:0007669"/>
    <property type="project" value="UniProtKB-EC"/>
</dbReference>
<evidence type="ECO:0000256" key="9">
    <source>
        <dbReference type="ARBA" id="ARBA00039086"/>
    </source>
</evidence>
<dbReference type="Pfam" id="PF01187">
    <property type="entry name" value="MIF"/>
    <property type="match status" value="1"/>
</dbReference>
<dbReference type="PANTHER" id="PTHR11954:SF6">
    <property type="entry name" value="MACROPHAGE MIGRATION INHIBITORY FACTOR"/>
    <property type="match status" value="1"/>
</dbReference>
<evidence type="ECO:0000256" key="3">
    <source>
        <dbReference type="ARBA" id="ARBA00022514"/>
    </source>
</evidence>
<dbReference type="SUPFAM" id="SSF55331">
    <property type="entry name" value="Tautomerase/MIF"/>
    <property type="match status" value="1"/>
</dbReference>
<evidence type="ECO:0000313" key="14">
    <source>
        <dbReference type="Proteomes" id="UP000728032"/>
    </source>
</evidence>
<dbReference type="EC" id="5.3.2.1" evidence="9"/>
<dbReference type="EMBL" id="OC977104">
    <property type="protein sequence ID" value="CAD7668834.1"/>
    <property type="molecule type" value="Genomic_DNA"/>
</dbReference>
<dbReference type="AlphaFoldDB" id="A0A7R9R3G5"/>
<comment type="catalytic activity">
    <reaction evidence="6">
        <text>3-phenylpyruvate = enol-phenylpyruvate</text>
        <dbReference type="Rhea" id="RHEA:17097"/>
        <dbReference type="ChEBI" id="CHEBI:16815"/>
        <dbReference type="ChEBI" id="CHEBI:18005"/>
        <dbReference type="EC" id="5.3.2.1"/>
    </reaction>
</comment>